<keyword evidence="2" id="KW-1185">Reference proteome</keyword>
<accession>A0ABZ2Y8Q0</accession>
<dbReference type="RefSeq" id="WP_341877969.1">
    <property type="nucleotide sequence ID" value="NZ_CP121687.1"/>
</dbReference>
<evidence type="ECO:0000313" key="1">
    <source>
        <dbReference type="EMBL" id="WZL71006.1"/>
    </source>
</evidence>
<protein>
    <submittedName>
        <fullName evidence="1">Uncharacterized protein</fullName>
    </submittedName>
</protein>
<proteinExistence type="predicted"/>
<sequence length="44" mass="5353">MQDISELQRLLDEFITILQKMNMAEKLFNQLKMDLKEMKSNKKH</sequence>
<evidence type="ECO:0000313" key="2">
    <source>
        <dbReference type="Proteomes" id="UP001486565"/>
    </source>
</evidence>
<dbReference type="Proteomes" id="UP001486565">
    <property type="component" value="Chromosome"/>
</dbReference>
<dbReference type="EMBL" id="CP121687">
    <property type="protein sequence ID" value="WZL71006.1"/>
    <property type="molecule type" value="Genomic_DNA"/>
</dbReference>
<reference evidence="1 2" key="1">
    <citation type="submission" date="2023-03" db="EMBL/GenBank/DDBJ databases">
        <title>Novel Species.</title>
        <authorList>
            <person name="Ma S."/>
        </authorList>
    </citation>
    <scope>NUCLEOTIDE SEQUENCE [LARGE SCALE GENOMIC DNA]</scope>
    <source>
        <strain evidence="1 2">LIND6LT2</strain>
    </source>
</reference>
<gene>
    <name evidence="1" type="ORF">QBE51_05645</name>
</gene>
<name>A0ABZ2Y8Q0_9FIRM</name>
<organism evidence="1 2">
    <name type="scientific">Defluviitalea saccharophila</name>
    <dbReference type="NCBI Taxonomy" id="879970"/>
    <lineage>
        <taxon>Bacteria</taxon>
        <taxon>Bacillati</taxon>
        <taxon>Bacillota</taxon>
        <taxon>Clostridia</taxon>
        <taxon>Lachnospirales</taxon>
        <taxon>Defluviitaleaceae</taxon>
        <taxon>Defluviitalea</taxon>
    </lineage>
</organism>